<keyword evidence="5" id="KW-1185">Reference proteome</keyword>
<keyword evidence="2" id="KW-0238">DNA-binding</keyword>
<dbReference type="InterPro" id="IPR051734">
    <property type="entry name" value="VapB_TA_antitoxins"/>
</dbReference>
<dbReference type="InterPro" id="IPR037914">
    <property type="entry name" value="SpoVT-AbrB_sf"/>
</dbReference>
<sequence length="92" mass="10592">MYRGDPNDKERISIPMETAKIFQSGRSQAVRLPKEFRFQGKEVLISHFADGVLLLPIDKSWATLEAALEEFEPEFKLEREQPEAEKREAIAS</sequence>
<dbReference type="Proteomes" id="UP000008701">
    <property type="component" value="Chromosome"/>
</dbReference>
<dbReference type="PANTHER" id="PTHR37550:SF3">
    <property type="entry name" value="ANTITOXIN VAPB1"/>
    <property type="match status" value="1"/>
</dbReference>
<dbReference type="GO" id="GO:0003677">
    <property type="term" value="F:DNA binding"/>
    <property type="evidence" value="ECO:0007669"/>
    <property type="project" value="UniProtKB-UniRule"/>
</dbReference>
<feature type="domain" description="SpoVT-AbrB" evidence="3">
    <location>
        <begin position="19"/>
        <end position="59"/>
    </location>
</feature>
<comment type="similarity">
    <text evidence="1">Belongs to the VapB family.</text>
</comment>
<dbReference type="HOGENOM" id="CLU_162018_2_2_10"/>
<dbReference type="SMART" id="SM00966">
    <property type="entry name" value="SpoVT_AbrB"/>
    <property type="match status" value="1"/>
</dbReference>
<dbReference type="KEGG" id="cph:Cpha266_0092"/>
<dbReference type="PROSITE" id="PS51740">
    <property type="entry name" value="SPOVT_ABRB"/>
    <property type="match status" value="1"/>
</dbReference>
<proteinExistence type="inferred from homology"/>
<name>A1BCN5_CHLPD</name>
<evidence type="ECO:0000313" key="4">
    <source>
        <dbReference type="EMBL" id="ABL64162.1"/>
    </source>
</evidence>
<dbReference type="Gene3D" id="2.10.260.10">
    <property type="match status" value="1"/>
</dbReference>
<dbReference type="STRING" id="290317.Cpha266_0092"/>
<dbReference type="NCBIfam" id="NF040493">
    <property type="entry name" value="TA_anti_VapB"/>
    <property type="match status" value="1"/>
</dbReference>
<organism evidence="4 5">
    <name type="scientific">Chlorobium phaeobacteroides (strain DSM 266 / SMG 266 / 2430)</name>
    <dbReference type="NCBI Taxonomy" id="290317"/>
    <lineage>
        <taxon>Bacteria</taxon>
        <taxon>Pseudomonadati</taxon>
        <taxon>Chlorobiota</taxon>
        <taxon>Chlorobiia</taxon>
        <taxon>Chlorobiales</taxon>
        <taxon>Chlorobiaceae</taxon>
        <taxon>Chlorobium/Pelodictyon group</taxon>
        <taxon>Chlorobium</taxon>
    </lineage>
</organism>
<evidence type="ECO:0000256" key="1">
    <source>
        <dbReference type="ARBA" id="ARBA00007924"/>
    </source>
</evidence>
<reference evidence="4 5" key="1">
    <citation type="submission" date="2006-12" db="EMBL/GenBank/DDBJ databases">
        <title>Complete sequence of Chlorobium phaeobacteroides DSM 266.</title>
        <authorList>
            <consortium name="US DOE Joint Genome Institute"/>
            <person name="Copeland A."/>
            <person name="Lucas S."/>
            <person name="Lapidus A."/>
            <person name="Barry K."/>
            <person name="Detter J.C."/>
            <person name="Glavina del Rio T."/>
            <person name="Hammon N."/>
            <person name="Israni S."/>
            <person name="Pitluck S."/>
            <person name="Goltsman E."/>
            <person name="Schmutz J."/>
            <person name="Larimer F."/>
            <person name="Land M."/>
            <person name="Hauser L."/>
            <person name="Mikhailova N."/>
            <person name="Li T."/>
            <person name="Overmann J."/>
            <person name="Bryant D.A."/>
            <person name="Richardson P."/>
        </authorList>
    </citation>
    <scope>NUCLEOTIDE SEQUENCE [LARGE SCALE GENOMIC DNA]</scope>
    <source>
        <strain evidence="4 5">DSM 266</strain>
    </source>
</reference>
<dbReference type="AlphaFoldDB" id="A1BCN5"/>
<evidence type="ECO:0000313" key="5">
    <source>
        <dbReference type="Proteomes" id="UP000008701"/>
    </source>
</evidence>
<dbReference type="EMBL" id="CP000492">
    <property type="protein sequence ID" value="ABL64162.1"/>
    <property type="molecule type" value="Genomic_DNA"/>
</dbReference>
<protein>
    <submittedName>
        <fullName evidence="4">Virulence associated protein B</fullName>
    </submittedName>
</protein>
<evidence type="ECO:0000256" key="2">
    <source>
        <dbReference type="PROSITE-ProRule" id="PRU01076"/>
    </source>
</evidence>
<accession>A1BCN5</accession>
<dbReference type="InterPro" id="IPR007159">
    <property type="entry name" value="SpoVT-AbrB_dom"/>
</dbReference>
<dbReference type="Pfam" id="PF04014">
    <property type="entry name" value="MazE_antitoxin"/>
    <property type="match status" value="1"/>
</dbReference>
<dbReference type="InterPro" id="IPR047976">
    <property type="entry name" value="Anti_VapB2-like"/>
</dbReference>
<dbReference type="SUPFAM" id="SSF89447">
    <property type="entry name" value="AbrB/MazE/MraZ-like"/>
    <property type="match status" value="1"/>
</dbReference>
<dbReference type="eggNOG" id="COG4456">
    <property type="taxonomic scope" value="Bacteria"/>
</dbReference>
<evidence type="ECO:0000259" key="3">
    <source>
        <dbReference type="PROSITE" id="PS51740"/>
    </source>
</evidence>
<gene>
    <name evidence="4" type="ordered locus">Cpha266_0092</name>
</gene>
<dbReference type="PANTHER" id="PTHR37550">
    <property type="entry name" value="ANTITOXIN VAPB1"/>
    <property type="match status" value="1"/>
</dbReference>